<dbReference type="InterPro" id="IPR006181">
    <property type="entry name" value="D-amino_acid_oxidase_CS"/>
</dbReference>
<dbReference type="SUPFAM" id="SSF51971">
    <property type="entry name" value="Nucleotide-binding domain"/>
    <property type="match status" value="1"/>
</dbReference>
<evidence type="ECO:0000256" key="4">
    <source>
        <dbReference type="ARBA" id="ARBA00022827"/>
    </source>
</evidence>
<keyword evidence="5" id="KW-0560">Oxidoreductase</keyword>
<dbReference type="GO" id="GO:0005737">
    <property type="term" value="C:cytoplasm"/>
    <property type="evidence" value="ECO:0007669"/>
    <property type="project" value="TreeGrafter"/>
</dbReference>
<dbReference type="OrthoDB" id="409956at2759"/>
<dbReference type="GO" id="GO:0019478">
    <property type="term" value="P:D-amino acid catabolic process"/>
    <property type="evidence" value="ECO:0007669"/>
    <property type="project" value="TreeGrafter"/>
</dbReference>
<dbReference type="PANTHER" id="PTHR11530:SF11">
    <property type="entry name" value="D-ASPARTATE OXIDASE"/>
    <property type="match status" value="1"/>
</dbReference>
<reference evidence="8 9" key="1">
    <citation type="submission" date="2014-03" db="EMBL/GenBank/DDBJ databases">
        <title>The genome of Kluyveromyces dobzhanskii.</title>
        <authorList>
            <person name="Nystedt B."/>
            <person name="Astrom S."/>
        </authorList>
    </citation>
    <scope>NUCLEOTIDE SEQUENCE [LARGE SCALE GENOMIC DNA]</scope>
    <source>
        <strain evidence="8 9">CBS 2104</strain>
    </source>
</reference>
<feature type="binding site" evidence="6">
    <location>
        <position position="193"/>
    </location>
    <ligand>
        <name>FAD</name>
        <dbReference type="ChEBI" id="CHEBI:57692"/>
    </ligand>
</feature>
<dbReference type="PIRSF" id="PIRSF000189">
    <property type="entry name" value="D-aa_oxidase"/>
    <property type="match status" value="1"/>
</dbReference>
<keyword evidence="3" id="KW-0285">Flavoprotein</keyword>
<dbReference type="GO" id="GO:0071949">
    <property type="term" value="F:FAD binding"/>
    <property type="evidence" value="ECO:0007669"/>
    <property type="project" value="InterPro"/>
</dbReference>
<gene>
    <name evidence="8" type="ORF">KLDO_g234</name>
</gene>
<dbReference type="GO" id="GO:0003884">
    <property type="term" value="F:D-amino-acid oxidase activity"/>
    <property type="evidence" value="ECO:0007669"/>
    <property type="project" value="InterPro"/>
</dbReference>
<feature type="binding site" evidence="6">
    <location>
        <position position="304"/>
    </location>
    <ligand>
        <name>D-dopa</name>
        <dbReference type="ChEBI" id="CHEBI:149689"/>
    </ligand>
</feature>
<protein>
    <submittedName>
        <fullName evidence="8">WGS project CCBQ000000000 data, contig 00107</fullName>
    </submittedName>
</protein>
<feature type="binding site" evidence="6">
    <location>
        <begin position="49"/>
        <end position="50"/>
    </location>
    <ligand>
        <name>FAD</name>
        <dbReference type="ChEBI" id="CHEBI:57692"/>
    </ligand>
</feature>
<feature type="binding site" evidence="6">
    <location>
        <position position="337"/>
    </location>
    <ligand>
        <name>D-dopa</name>
        <dbReference type="ChEBI" id="CHEBI:149689"/>
    </ligand>
</feature>
<dbReference type="PROSITE" id="PS00677">
    <property type="entry name" value="DAO"/>
    <property type="match status" value="1"/>
</dbReference>
<comment type="cofactor">
    <cofactor evidence="1 6">
        <name>FAD</name>
        <dbReference type="ChEBI" id="CHEBI:57692"/>
    </cofactor>
</comment>
<evidence type="ECO:0000256" key="2">
    <source>
        <dbReference type="ARBA" id="ARBA00006730"/>
    </source>
</evidence>
<keyword evidence="9" id="KW-1185">Reference proteome</keyword>
<dbReference type="Proteomes" id="UP000031516">
    <property type="component" value="Unassembled WGS sequence"/>
</dbReference>
<evidence type="ECO:0000313" key="8">
    <source>
        <dbReference type="EMBL" id="CDO91904.1"/>
    </source>
</evidence>
<feature type="domain" description="FAD dependent oxidoreductase" evidence="7">
    <location>
        <begin position="3"/>
        <end position="351"/>
    </location>
</feature>
<evidence type="ECO:0000256" key="6">
    <source>
        <dbReference type="PIRSR" id="PIRSR000189-1"/>
    </source>
</evidence>
<evidence type="ECO:0000313" key="9">
    <source>
        <dbReference type="Proteomes" id="UP000031516"/>
    </source>
</evidence>
<dbReference type="InterPro" id="IPR023209">
    <property type="entry name" value="DAO"/>
</dbReference>
<evidence type="ECO:0000256" key="3">
    <source>
        <dbReference type="ARBA" id="ARBA00022630"/>
    </source>
</evidence>
<evidence type="ECO:0000259" key="7">
    <source>
        <dbReference type="Pfam" id="PF01266"/>
    </source>
</evidence>
<dbReference type="EMBL" id="CCBQ010000004">
    <property type="protein sequence ID" value="CDO91904.1"/>
    <property type="molecule type" value="Genomic_DNA"/>
</dbReference>
<dbReference type="InterPro" id="IPR006076">
    <property type="entry name" value="FAD-dep_OxRdtase"/>
</dbReference>
<dbReference type="AlphaFoldDB" id="A0A0A8L122"/>
<proteinExistence type="inferred from homology"/>
<accession>A0A0A8L122</accession>
<organism evidence="8 9">
    <name type="scientific">Kluyveromyces dobzhanskii CBS 2104</name>
    <dbReference type="NCBI Taxonomy" id="1427455"/>
    <lineage>
        <taxon>Eukaryota</taxon>
        <taxon>Fungi</taxon>
        <taxon>Dikarya</taxon>
        <taxon>Ascomycota</taxon>
        <taxon>Saccharomycotina</taxon>
        <taxon>Saccharomycetes</taxon>
        <taxon>Saccharomycetales</taxon>
        <taxon>Saccharomycetaceae</taxon>
        <taxon>Kluyveromyces</taxon>
    </lineage>
</organism>
<evidence type="ECO:0000256" key="1">
    <source>
        <dbReference type="ARBA" id="ARBA00001974"/>
    </source>
</evidence>
<keyword evidence="4 6" id="KW-0274">FAD</keyword>
<dbReference type="SUPFAM" id="SSF54373">
    <property type="entry name" value="FAD-linked reductases, C-terminal domain"/>
    <property type="match status" value="1"/>
</dbReference>
<dbReference type="Gene3D" id="3.30.9.10">
    <property type="entry name" value="D-Amino Acid Oxidase, subunit A, domain 2"/>
    <property type="match status" value="1"/>
</dbReference>
<name>A0A0A8L122_9SACH</name>
<dbReference type="Gene3D" id="3.40.50.720">
    <property type="entry name" value="NAD(P)-binding Rossmann-like Domain"/>
    <property type="match status" value="1"/>
</dbReference>
<comment type="caution">
    <text evidence="8">The sequence shown here is derived from an EMBL/GenBank/DDBJ whole genome shotgun (WGS) entry which is preliminary data.</text>
</comment>
<sequence>MAKVVVVGAGISGLSVAHSLLELYGRDKIGELIIVARDIPGTFTSHDYTSPWAGANWDSFASLDDAAQIKRDRVTYEWFTELARSKPETGVKEYKLKLVVSKDAPVPWFIQENFVRDLSKISEEELRYRNADPEKYCGYEFTTFTVTPSTYKFWMVNEIKKMGGKIRQMAKIDSIEDVPGIVGFLPDLVINATGVHAGHFLRRYEPSEEQKVYPVKGQIVQIYEDLPFQIVMEPLPKEDGASDDQFLNMFPRGDGGCIIGGIMRKHDWSDTVDPELTKKIVQICQRHTPELKNPTVYNSYVALRPGREGGVRVQYSEFDLPNNRGKLKVVHNYGIAGAGYQASRGLALEATSLAAASVFGLPTFLSRKVCPYKL</sequence>
<comment type="similarity">
    <text evidence="2">Belongs to the DAMOX/DASOX family.</text>
</comment>
<dbReference type="Pfam" id="PF01266">
    <property type="entry name" value="DAO"/>
    <property type="match status" value="1"/>
</dbReference>
<dbReference type="PANTHER" id="PTHR11530">
    <property type="entry name" value="D-AMINO ACID OXIDASE"/>
    <property type="match status" value="1"/>
</dbReference>
<evidence type="ECO:0000256" key="5">
    <source>
        <dbReference type="ARBA" id="ARBA00023002"/>
    </source>
</evidence>